<evidence type="ECO:0000313" key="3">
    <source>
        <dbReference type="Proteomes" id="UP001302349"/>
    </source>
</evidence>
<dbReference type="RefSeq" id="WP_317490669.1">
    <property type="nucleotide sequence ID" value="NZ_CP136051.1"/>
</dbReference>
<proteinExistence type="predicted"/>
<reference evidence="2 3" key="1">
    <citation type="journal article" date="2023" name="Microbiol. Resour. Announc.">
        <title>Complete Genome Sequence of Imperialibacter roseus strain P4T.</title>
        <authorList>
            <person name="Tizabi D.R."/>
            <person name="Bachvaroff T."/>
            <person name="Hill R.T."/>
        </authorList>
    </citation>
    <scope>NUCLEOTIDE SEQUENCE [LARGE SCALE GENOMIC DNA]</scope>
    <source>
        <strain evidence="2 3">P4T</strain>
    </source>
</reference>
<feature type="transmembrane region" description="Helical" evidence="1">
    <location>
        <begin position="49"/>
        <end position="67"/>
    </location>
</feature>
<keyword evidence="3" id="KW-1185">Reference proteome</keyword>
<accession>A0ABZ0IU26</accession>
<keyword evidence="1" id="KW-0812">Transmembrane</keyword>
<evidence type="ECO:0008006" key="4">
    <source>
        <dbReference type="Google" id="ProtNLM"/>
    </source>
</evidence>
<keyword evidence="1" id="KW-0472">Membrane</keyword>
<evidence type="ECO:0000313" key="2">
    <source>
        <dbReference type="EMBL" id="WOK08022.1"/>
    </source>
</evidence>
<gene>
    <name evidence="2" type="ORF">RT717_05175</name>
</gene>
<organism evidence="2 3">
    <name type="scientific">Imperialibacter roseus</name>
    <dbReference type="NCBI Taxonomy" id="1324217"/>
    <lineage>
        <taxon>Bacteria</taxon>
        <taxon>Pseudomonadati</taxon>
        <taxon>Bacteroidota</taxon>
        <taxon>Cytophagia</taxon>
        <taxon>Cytophagales</taxon>
        <taxon>Flammeovirgaceae</taxon>
        <taxon>Imperialibacter</taxon>
    </lineage>
</organism>
<dbReference type="EMBL" id="CP136051">
    <property type="protein sequence ID" value="WOK08022.1"/>
    <property type="molecule type" value="Genomic_DNA"/>
</dbReference>
<dbReference type="Proteomes" id="UP001302349">
    <property type="component" value="Chromosome"/>
</dbReference>
<protein>
    <recommendedName>
        <fullName evidence="4">Gram-positive cocci surface proteins LPxTG domain-containing protein</fullName>
    </recommendedName>
</protein>
<keyword evidence="1" id="KW-1133">Transmembrane helix</keyword>
<name>A0ABZ0IU26_9BACT</name>
<evidence type="ECO:0000256" key="1">
    <source>
        <dbReference type="SAM" id="Phobius"/>
    </source>
</evidence>
<sequence length="70" mass="7410">MKKIISILLIAGGVYLGYEGVTQLQNSSASLKVGKLELSAKNETSATTAYIYLGFGVLLVIGGVYVLRKS</sequence>